<keyword evidence="1" id="KW-0805">Transcription regulation</keyword>
<dbReference type="SUPFAM" id="SSF46785">
    <property type="entry name" value="Winged helix' DNA-binding domain"/>
    <property type="match status" value="1"/>
</dbReference>
<feature type="domain" description="HTH hxlR-type" evidence="4">
    <location>
        <begin position="10"/>
        <end position="108"/>
    </location>
</feature>
<proteinExistence type="predicted"/>
<dbReference type="InterPro" id="IPR002577">
    <property type="entry name" value="HTH_HxlR"/>
</dbReference>
<keyword evidence="6" id="KW-1185">Reference proteome</keyword>
<dbReference type="PANTHER" id="PTHR33204">
    <property type="entry name" value="TRANSCRIPTIONAL REGULATOR, MARR FAMILY"/>
    <property type="match status" value="1"/>
</dbReference>
<dbReference type="Pfam" id="PF01638">
    <property type="entry name" value="HxlR"/>
    <property type="match status" value="1"/>
</dbReference>
<keyword evidence="3" id="KW-0804">Transcription</keyword>
<dbReference type="Proteomes" id="UP000184476">
    <property type="component" value="Unassembled WGS sequence"/>
</dbReference>
<evidence type="ECO:0000259" key="4">
    <source>
        <dbReference type="PROSITE" id="PS51118"/>
    </source>
</evidence>
<name>A0A1M4WN04_9BACL</name>
<dbReference type="GO" id="GO:0003677">
    <property type="term" value="F:DNA binding"/>
    <property type="evidence" value="ECO:0007669"/>
    <property type="project" value="UniProtKB-KW"/>
</dbReference>
<dbReference type="PROSITE" id="PS51118">
    <property type="entry name" value="HTH_HXLR"/>
    <property type="match status" value="1"/>
</dbReference>
<evidence type="ECO:0000256" key="2">
    <source>
        <dbReference type="ARBA" id="ARBA00023125"/>
    </source>
</evidence>
<evidence type="ECO:0000313" key="5">
    <source>
        <dbReference type="EMBL" id="SHE82671.1"/>
    </source>
</evidence>
<evidence type="ECO:0000256" key="1">
    <source>
        <dbReference type="ARBA" id="ARBA00023015"/>
    </source>
</evidence>
<dbReference type="AlphaFoldDB" id="A0A1M4WN04"/>
<sequence length="111" mass="12718">MPNQDHSIGCSVEHVLGMVSGKWKPIILFELFQETKRFSQLQQAIPNITRQVLTTQLRELEKDGLISRKVYPLVPPKVEYTITNLGRKFKGVLDQIEQIGESIVKKKTTLK</sequence>
<keyword evidence="2" id="KW-0238">DNA-binding</keyword>
<protein>
    <submittedName>
        <fullName evidence="5">Transcriptional regulator, HxlR family</fullName>
    </submittedName>
</protein>
<reference evidence="5 6" key="1">
    <citation type="submission" date="2016-11" db="EMBL/GenBank/DDBJ databases">
        <authorList>
            <person name="Jaros S."/>
            <person name="Januszkiewicz K."/>
            <person name="Wedrychowicz H."/>
        </authorList>
    </citation>
    <scope>NUCLEOTIDE SEQUENCE [LARGE SCALE GENOMIC DNA]</scope>
    <source>
        <strain evidence="5 6">DSM 44666</strain>
    </source>
</reference>
<evidence type="ECO:0000313" key="6">
    <source>
        <dbReference type="Proteomes" id="UP000184476"/>
    </source>
</evidence>
<dbReference type="OrthoDB" id="9791143at2"/>
<dbReference type="InterPro" id="IPR036388">
    <property type="entry name" value="WH-like_DNA-bd_sf"/>
</dbReference>
<evidence type="ECO:0000256" key="3">
    <source>
        <dbReference type="ARBA" id="ARBA00023163"/>
    </source>
</evidence>
<gene>
    <name evidence="5" type="ORF">SAMN05444392_103299</name>
</gene>
<organism evidence="5 6">
    <name type="scientific">Seinonella peptonophila</name>
    <dbReference type="NCBI Taxonomy" id="112248"/>
    <lineage>
        <taxon>Bacteria</taxon>
        <taxon>Bacillati</taxon>
        <taxon>Bacillota</taxon>
        <taxon>Bacilli</taxon>
        <taxon>Bacillales</taxon>
        <taxon>Thermoactinomycetaceae</taxon>
        <taxon>Seinonella</taxon>
    </lineage>
</organism>
<dbReference type="EMBL" id="FQVL01000003">
    <property type="protein sequence ID" value="SHE82671.1"/>
    <property type="molecule type" value="Genomic_DNA"/>
</dbReference>
<dbReference type="Gene3D" id="1.10.10.10">
    <property type="entry name" value="Winged helix-like DNA-binding domain superfamily/Winged helix DNA-binding domain"/>
    <property type="match status" value="1"/>
</dbReference>
<accession>A0A1M4WN04</accession>
<dbReference type="InterPro" id="IPR036390">
    <property type="entry name" value="WH_DNA-bd_sf"/>
</dbReference>